<sequence length="204" mass="23463">MGDVLLTLVLHHGCKFVWKPFVEYIGGHINVWENVDIDKLSITMLKEYFEEYGYTEDDYKRVHWLNLDNRKGLVDEHESHCEAEDEDVEGEDADDENVVDDQDAKGEDADDEDALAGINDEASSSQRGQTKWKACNLPINGLVHENEKAEFHARQEVQDNELNFVDCEYHFEELNNGKVSDSEDDEASHLSLIKMHVLVKCIYD</sequence>
<evidence type="ECO:0000313" key="4">
    <source>
        <dbReference type="Proteomes" id="UP000233551"/>
    </source>
</evidence>
<dbReference type="AlphaFoldDB" id="A0A2I0L188"/>
<comment type="caution">
    <text evidence="3">The sequence shown here is derived from an EMBL/GenBank/DDBJ whole genome shotgun (WGS) entry which is preliminary data.</text>
</comment>
<evidence type="ECO:0000313" key="3">
    <source>
        <dbReference type="EMBL" id="PKI74478.1"/>
    </source>
</evidence>
<proteinExistence type="predicted"/>
<organism evidence="3 4">
    <name type="scientific">Punica granatum</name>
    <name type="common">Pomegranate</name>
    <dbReference type="NCBI Taxonomy" id="22663"/>
    <lineage>
        <taxon>Eukaryota</taxon>
        <taxon>Viridiplantae</taxon>
        <taxon>Streptophyta</taxon>
        <taxon>Embryophyta</taxon>
        <taxon>Tracheophyta</taxon>
        <taxon>Spermatophyta</taxon>
        <taxon>Magnoliopsida</taxon>
        <taxon>eudicotyledons</taxon>
        <taxon>Gunneridae</taxon>
        <taxon>Pentapetalae</taxon>
        <taxon>rosids</taxon>
        <taxon>malvids</taxon>
        <taxon>Myrtales</taxon>
        <taxon>Lythraceae</taxon>
        <taxon>Punica</taxon>
    </lineage>
</organism>
<reference evidence="3 4" key="1">
    <citation type="submission" date="2017-11" db="EMBL/GenBank/DDBJ databases">
        <title>De-novo sequencing of pomegranate (Punica granatum L.) genome.</title>
        <authorList>
            <person name="Akparov Z."/>
            <person name="Amiraslanov A."/>
            <person name="Hajiyeva S."/>
            <person name="Abbasov M."/>
            <person name="Kaur K."/>
            <person name="Hamwieh A."/>
            <person name="Solovyev V."/>
            <person name="Salamov A."/>
            <person name="Braich B."/>
            <person name="Kosarev P."/>
            <person name="Mahmoud A."/>
            <person name="Hajiyev E."/>
            <person name="Babayeva S."/>
            <person name="Izzatullayeva V."/>
            <person name="Mammadov A."/>
            <person name="Mammadov A."/>
            <person name="Sharifova S."/>
            <person name="Ojaghi J."/>
            <person name="Eynullazada K."/>
            <person name="Bayramov B."/>
            <person name="Abdulazimova A."/>
            <person name="Shahmuradov I."/>
        </authorList>
    </citation>
    <scope>NUCLEOTIDE SEQUENCE [LARGE SCALE GENOMIC DNA]</scope>
    <source>
        <strain evidence="4">cv. AG2017</strain>
        <tissue evidence="3">Leaf</tissue>
    </source>
</reference>
<protein>
    <recommendedName>
        <fullName evidence="2">PB1-like domain-containing protein</fullName>
    </recommendedName>
</protein>
<dbReference type="InterPro" id="IPR058594">
    <property type="entry name" value="PB1-like_dom_pln"/>
</dbReference>
<evidence type="ECO:0000256" key="1">
    <source>
        <dbReference type="SAM" id="MobiDB-lite"/>
    </source>
</evidence>
<dbReference type="Pfam" id="PF26130">
    <property type="entry name" value="PB1-like"/>
    <property type="match status" value="1"/>
</dbReference>
<dbReference type="Proteomes" id="UP000233551">
    <property type="component" value="Unassembled WGS sequence"/>
</dbReference>
<dbReference type="EMBL" id="PGOL01000204">
    <property type="protein sequence ID" value="PKI74478.1"/>
    <property type="molecule type" value="Genomic_DNA"/>
</dbReference>
<keyword evidence="4" id="KW-1185">Reference proteome</keyword>
<evidence type="ECO:0000259" key="2">
    <source>
        <dbReference type="Pfam" id="PF26130"/>
    </source>
</evidence>
<feature type="region of interest" description="Disordered" evidence="1">
    <location>
        <begin position="76"/>
        <end position="113"/>
    </location>
</feature>
<feature type="compositionally biased region" description="Acidic residues" evidence="1">
    <location>
        <begin position="83"/>
        <end position="101"/>
    </location>
</feature>
<name>A0A2I0L188_PUNGR</name>
<accession>A0A2I0L188</accession>
<feature type="domain" description="PB1-like" evidence="2">
    <location>
        <begin position="5"/>
        <end position="73"/>
    </location>
</feature>
<gene>
    <name evidence="3" type="ORF">CRG98_005098</name>
</gene>